<organism evidence="3 4">
    <name type="scientific">Streptoalloteichus tenebrarius (strain ATCC 17920 / DSM 40477 / JCM 4838 / CBS 697.72 / NBRC 16177 / NCIMB 11028 / NRRL B-12390 / A12253. 1 / ISP 5477)</name>
    <name type="common">Streptomyces tenebrarius</name>
    <dbReference type="NCBI Taxonomy" id="1933"/>
    <lineage>
        <taxon>Bacteria</taxon>
        <taxon>Bacillati</taxon>
        <taxon>Actinomycetota</taxon>
        <taxon>Actinomycetes</taxon>
        <taxon>Pseudonocardiales</taxon>
        <taxon>Pseudonocardiaceae</taxon>
        <taxon>Streptoalloteichus</taxon>
    </lineage>
</organism>
<dbReference type="InterPro" id="IPR007780">
    <property type="entry name" value="NAD_Glu_DH_bac"/>
</dbReference>
<feature type="compositionally biased region" description="Basic and acidic residues" evidence="1">
    <location>
        <begin position="24"/>
        <end position="34"/>
    </location>
</feature>
<dbReference type="Pfam" id="PF05088">
    <property type="entry name" value="Bac_GDH_CD"/>
    <property type="match status" value="1"/>
</dbReference>
<gene>
    <name evidence="3" type="ORF">LX15_003023</name>
</gene>
<dbReference type="EMBL" id="JAMTCP010000015">
    <property type="protein sequence ID" value="MCP2259322.1"/>
    <property type="molecule type" value="Genomic_DNA"/>
</dbReference>
<evidence type="ECO:0000256" key="1">
    <source>
        <dbReference type="SAM" id="MobiDB-lite"/>
    </source>
</evidence>
<proteinExistence type="predicted"/>
<comment type="caution">
    <text evidence="3">The sequence shown here is derived from an EMBL/GenBank/DDBJ whole genome shotgun (WGS) entry which is preliminary data.</text>
</comment>
<dbReference type="PANTHER" id="PTHR43403:SF1">
    <property type="entry name" value="NAD-SPECIFIC GLUTAMATE DEHYDROGENASE"/>
    <property type="match status" value="1"/>
</dbReference>
<dbReference type="PANTHER" id="PTHR43403">
    <property type="entry name" value="NAD-SPECIFIC GLUTAMATE DEHYDROGENASE"/>
    <property type="match status" value="1"/>
</dbReference>
<evidence type="ECO:0000313" key="3">
    <source>
        <dbReference type="EMBL" id="MCP2259322.1"/>
    </source>
</evidence>
<reference evidence="3 4" key="1">
    <citation type="submission" date="2022-06" db="EMBL/GenBank/DDBJ databases">
        <title>Genomic Encyclopedia of Archaeal and Bacterial Type Strains, Phase II (KMG-II): from individual species to whole genera.</title>
        <authorList>
            <person name="Goeker M."/>
        </authorList>
    </citation>
    <scope>NUCLEOTIDE SEQUENCE [LARGE SCALE GENOMIC DNA]</scope>
    <source>
        <strain evidence="3 4">DSM 40477</strain>
    </source>
</reference>
<evidence type="ECO:0000313" key="4">
    <source>
        <dbReference type="Proteomes" id="UP001205311"/>
    </source>
</evidence>
<sequence>MFLDPDPNPSVSFRERKRLVELPRSSWDDHDRSKISKGGGVFPRTLKSIPVSPQVREALGLPDGVSRRSSRADQGDPWPPLRAGGLRRRVPAMAELALAHLERLATEEHRA</sequence>
<accession>A0ABT1HUX6</accession>
<keyword evidence="4" id="KW-1185">Reference proteome</keyword>
<feature type="region of interest" description="Disordered" evidence="1">
    <location>
        <begin position="24"/>
        <end position="46"/>
    </location>
</feature>
<feature type="domain" description="NAD-glutamate dehydrogenase catalytic" evidence="2">
    <location>
        <begin position="1"/>
        <end position="63"/>
    </location>
</feature>
<dbReference type="Proteomes" id="UP001205311">
    <property type="component" value="Unassembled WGS sequence"/>
</dbReference>
<protein>
    <submittedName>
        <fullName evidence="3">NAD-glutamate dehydrogenase</fullName>
    </submittedName>
</protein>
<evidence type="ECO:0000259" key="2">
    <source>
        <dbReference type="Pfam" id="PF05088"/>
    </source>
</evidence>
<feature type="region of interest" description="Disordered" evidence="1">
    <location>
        <begin position="60"/>
        <end position="85"/>
    </location>
</feature>
<name>A0ABT1HUX6_STRSD</name>
<dbReference type="InterPro" id="IPR028971">
    <property type="entry name" value="NAD-GDH_cat"/>
</dbReference>